<protein>
    <submittedName>
        <fullName evidence="1">Uncharacterized protein</fullName>
    </submittedName>
</protein>
<comment type="caution">
    <text evidence="1">The sequence shown here is derived from an EMBL/GenBank/DDBJ whole genome shotgun (WGS) entry which is preliminary data.</text>
</comment>
<name>A0A919TM98_9ACTN</name>
<accession>A0A919TM98</accession>
<keyword evidence="2" id="KW-1185">Reference proteome</keyword>
<dbReference type="Proteomes" id="UP000629619">
    <property type="component" value="Unassembled WGS sequence"/>
</dbReference>
<proteinExistence type="predicted"/>
<sequence length="261" mass="29436">MPNIATNSPTAAGEYRLDRLVERSQRRVVQFPPGFYRDDTHKLPPLARMLRGGRGGEVRLKLYMSMTLLAASSPHDIKGFSGRAWASALALPTPEVGGARRVADSLNWLEEAKLINLRRNPGMPPDVTLLHPSGNGESYAWRGSWWINIPVSFWTNRWIYELSAPAVALLFATRDMRSNRKEEQPHPWLSGNDRKRYGLSDETWTRGGAELTRLGLLTIARTPQGRDFDYQRMRNTYWLHMERLEDPIPSPATGGNSGSPG</sequence>
<evidence type="ECO:0000313" key="2">
    <source>
        <dbReference type="Proteomes" id="UP000629619"/>
    </source>
</evidence>
<organism evidence="1 2">
    <name type="scientific">Actinoplanes siamensis</name>
    <dbReference type="NCBI Taxonomy" id="1223317"/>
    <lineage>
        <taxon>Bacteria</taxon>
        <taxon>Bacillati</taxon>
        <taxon>Actinomycetota</taxon>
        <taxon>Actinomycetes</taxon>
        <taxon>Micromonosporales</taxon>
        <taxon>Micromonosporaceae</taxon>
        <taxon>Actinoplanes</taxon>
    </lineage>
</organism>
<dbReference type="EMBL" id="BOMW01000058">
    <property type="protein sequence ID" value="GIF08091.1"/>
    <property type="molecule type" value="Genomic_DNA"/>
</dbReference>
<gene>
    <name evidence="1" type="ORF">Asi03nite_56290</name>
</gene>
<reference evidence="1" key="1">
    <citation type="submission" date="2021-01" db="EMBL/GenBank/DDBJ databases">
        <title>Whole genome shotgun sequence of Actinoplanes siamensis NBRC 109076.</title>
        <authorList>
            <person name="Komaki H."/>
            <person name="Tamura T."/>
        </authorList>
    </citation>
    <scope>NUCLEOTIDE SEQUENCE</scope>
    <source>
        <strain evidence="1">NBRC 109076</strain>
    </source>
</reference>
<evidence type="ECO:0000313" key="1">
    <source>
        <dbReference type="EMBL" id="GIF08091.1"/>
    </source>
</evidence>
<dbReference type="AlphaFoldDB" id="A0A919TM98"/>
<dbReference type="RefSeq" id="WP_203683462.1">
    <property type="nucleotide sequence ID" value="NZ_BOMW01000058.1"/>
</dbReference>